<accession>A0ABY2Y108</accession>
<dbReference type="SUPFAM" id="SSF53756">
    <property type="entry name" value="UDP-Glycosyltransferase/glycogen phosphorylase"/>
    <property type="match status" value="1"/>
</dbReference>
<dbReference type="CDD" id="cd03801">
    <property type="entry name" value="GT4_PimA-like"/>
    <property type="match status" value="1"/>
</dbReference>
<name>A0ABY2Y108_9HYPH</name>
<dbReference type="Pfam" id="PF00534">
    <property type="entry name" value="Glycos_transf_1"/>
    <property type="match status" value="1"/>
</dbReference>
<evidence type="ECO:0000313" key="2">
    <source>
        <dbReference type="EMBL" id="TNV12542.1"/>
    </source>
</evidence>
<dbReference type="InterPro" id="IPR001296">
    <property type="entry name" value="Glyco_trans_1"/>
</dbReference>
<keyword evidence="3" id="KW-1185">Reference proteome</keyword>
<organism evidence="2 3">
    <name type="scientific">Ochrobactrum teleogrylli</name>
    <dbReference type="NCBI Taxonomy" id="2479765"/>
    <lineage>
        <taxon>Bacteria</taxon>
        <taxon>Pseudomonadati</taxon>
        <taxon>Pseudomonadota</taxon>
        <taxon>Alphaproteobacteria</taxon>
        <taxon>Hyphomicrobiales</taxon>
        <taxon>Brucellaceae</taxon>
        <taxon>Brucella/Ochrobactrum group</taxon>
        <taxon>Ochrobactrum</taxon>
    </lineage>
</organism>
<feature type="domain" description="Glycosyl transferase family 1" evidence="1">
    <location>
        <begin position="203"/>
        <end position="337"/>
    </location>
</feature>
<dbReference type="Proteomes" id="UP000312784">
    <property type="component" value="Unassembled WGS sequence"/>
</dbReference>
<dbReference type="EMBL" id="VEWL01000011">
    <property type="protein sequence ID" value="TNV12542.1"/>
    <property type="molecule type" value="Genomic_DNA"/>
</dbReference>
<dbReference type="RefSeq" id="WP_140025580.1">
    <property type="nucleotide sequence ID" value="NZ_JBHUFG010000001.1"/>
</dbReference>
<protein>
    <submittedName>
        <fullName evidence="2">Glycosyltransferase family 4 protein</fullName>
    </submittedName>
</protein>
<dbReference type="Gene3D" id="3.40.50.2000">
    <property type="entry name" value="Glycogen Phosphorylase B"/>
    <property type="match status" value="2"/>
</dbReference>
<reference evidence="2 3" key="1">
    <citation type="submission" date="2019-06" db="EMBL/GenBank/DDBJ databases">
        <title>Ochrobactrum cricket sp.nov., isolated from the insect Teleogryllus occipitalis living in deserted cropland.</title>
        <authorList>
            <person name="Hu M."/>
        </authorList>
    </citation>
    <scope>NUCLEOTIDE SEQUENCE [LARGE SCALE GENOMIC DNA]</scope>
    <source>
        <strain evidence="2 3">LCB8</strain>
    </source>
</reference>
<dbReference type="PANTHER" id="PTHR12526">
    <property type="entry name" value="GLYCOSYLTRANSFERASE"/>
    <property type="match status" value="1"/>
</dbReference>
<sequence length="363" mass="40080">MKIAFHSPLKSPYHPVPSGDRLMARLLIAALERAGHEVEVISELRSFMTTPSLEVLAELEKQAEREIARISALWRRGSLPDLWLTYHPYYKAPDLLGPTLSASFGIPYVTAEASYSARRNTGLWTEIQQGLLKTFEQAAVNICLTNRDRRGLQEVLPGARFAMLAPFIDCAMFTETVPCPKPDRLVTAAMMRSGDKMDSYRMLARSLSLLDDIPWSLSIVGDGACRAEVETLFAHFAPERIQWHGKLEPSDIATLFAQSALYVWPGCGEAYGLAYLEAQAAGLPVIAQAIAGVPEVVRDGRTGVLTPPGNIDAYADAIRLVLANAAMRNDMAFAARQFVRDERSLEVASRRLDDILKQHVGIL</sequence>
<proteinExistence type="predicted"/>
<evidence type="ECO:0000259" key="1">
    <source>
        <dbReference type="Pfam" id="PF00534"/>
    </source>
</evidence>
<comment type="caution">
    <text evidence="2">The sequence shown here is derived from an EMBL/GenBank/DDBJ whole genome shotgun (WGS) entry which is preliminary data.</text>
</comment>
<evidence type="ECO:0000313" key="3">
    <source>
        <dbReference type="Proteomes" id="UP000312784"/>
    </source>
</evidence>
<gene>
    <name evidence="2" type="ORF">FIC94_16490</name>
</gene>
<dbReference type="PANTHER" id="PTHR12526:SF630">
    <property type="entry name" value="GLYCOSYLTRANSFERASE"/>
    <property type="match status" value="1"/>
</dbReference>